<dbReference type="HOGENOM" id="CLU_137360_0_0_6"/>
<dbReference type="InterPro" id="IPR025983">
    <property type="entry name" value="Cys_rich_CPCC"/>
</dbReference>
<sequence length="164" mass="19374">MKIEFLYSEVIDFLKLHALFKETVDGRVQFLFELSEIEDKQPLEAIKQKYNDIILDNFNYSKLLKNSFFEEIIKDITGNEIIIIDRDDNLIRGVPCSACNYIVFEDKEDAFYEICPVCRWQNDGSSGDDYSSCNHSSMNEYKNTEFFKHQLNIESKNYVKFNNQ</sequence>
<evidence type="ECO:0000313" key="3">
    <source>
        <dbReference type="Proteomes" id="UP000005012"/>
    </source>
</evidence>
<reference evidence="3" key="2">
    <citation type="submission" date="2012-04" db="EMBL/GenBank/DDBJ databases">
        <title>Complete genome sequence of Providencia stuartii clinical isolate MRSN 2154.</title>
        <authorList>
            <person name="Clifford R.J."/>
            <person name="Hang J."/>
            <person name="Riley M.C."/>
            <person name="Onmus-Leone F."/>
            <person name="Kuschner R.A."/>
            <person name="Lesho E.P."/>
            <person name="Waterman P.E."/>
        </authorList>
    </citation>
    <scope>NUCLEOTIDE SEQUENCE [LARGE SCALE GENOMIC DNA]</scope>
    <source>
        <strain evidence="3">MRSN 2154</strain>
    </source>
</reference>
<dbReference type="Pfam" id="PF14206">
    <property type="entry name" value="Cys_rich_CPCC"/>
    <property type="match status" value="1"/>
</dbReference>
<dbReference type="KEGG" id="psi:S70_17945"/>
<evidence type="ECO:0000259" key="1">
    <source>
        <dbReference type="Pfam" id="PF14206"/>
    </source>
</evidence>
<dbReference type="Proteomes" id="UP000005012">
    <property type="component" value="Chromosome"/>
</dbReference>
<reference evidence="2 3" key="1">
    <citation type="journal article" date="2012" name="J. Bacteriol.">
        <title>Complete Genome Sequence of Providencia stuartii Clinical Isolate MRSN 2154.</title>
        <authorList>
            <person name="Clifford R.J."/>
            <person name="Hang J."/>
            <person name="Riley M.C."/>
            <person name="Onmus-Leone F."/>
            <person name="Kuschner R.A."/>
            <person name="Lesho E.P."/>
            <person name="Waterman P.E."/>
        </authorList>
    </citation>
    <scope>NUCLEOTIDE SEQUENCE [LARGE SCALE GENOMIC DNA]</scope>
    <source>
        <strain evidence="2 3">MRSN 2154</strain>
    </source>
</reference>
<accession>A0A140NPI9</accession>
<dbReference type="OrthoDB" id="1456570at2"/>
<evidence type="ECO:0000313" key="2">
    <source>
        <dbReference type="EMBL" id="AFH95399.1"/>
    </source>
</evidence>
<protein>
    <recommendedName>
        <fullName evidence="1">Cysteine-rich CPCC domain-containing protein</fullName>
    </recommendedName>
</protein>
<organism evidence="2 3">
    <name type="scientific">Providencia stuartii (strain MRSN 2154)</name>
    <dbReference type="NCBI Taxonomy" id="1157951"/>
    <lineage>
        <taxon>Bacteria</taxon>
        <taxon>Pseudomonadati</taxon>
        <taxon>Pseudomonadota</taxon>
        <taxon>Gammaproteobacteria</taxon>
        <taxon>Enterobacterales</taxon>
        <taxon>Morganellaceae</taxon>
        <taxon>Providencia</taxon>
    </lineage>
</organism>
<gene>
    <name evidence="2" type="ordered locus">S70_17945</name>
</gene>
<feature type="domain" description="Cysteine-rich CPCC" evidence="1">
    <location>
        <begin position="95"/>
        <end position="142"/>
    </location>
</feature>
<proteinExistence type="predicted"/>
<dbReference type="GeneID" id="93519883"/>
<name>A0A140NPI9_PROSM</name>
<dbReference type="AlphaFoldDB" id="A0A140NPI9"/>
<dbReference type="RefSeq" id="WP_004918541.1">
    <property type="nucleotide sequence ID" value="NC_017731.1"/>
</dbReference>
<dbReference type="EMBL" id="CP003488">
    <property type="protein sequence ID" value="AFH95399.1"/>
    <property type="molecule type" value="Genomic_DNA"/>
</dbReference>